<dbReference type="HAMAP" id="MF_00407">
    <property type="entry name" value="DNA_ligase"/>
    <property type="match status" value="1"/>
</dbReference>
<protein>
    <recommendedName>
        <fullName evidence="14">Probable DNA ligase</fullName>
        <ecNumber evidence="14">6.5.1.1</ecNumber>
    </recommendedName>
    <alternativeName>
        <fullName evidence="14">Polydeoxyribonucleotide synthase [ATP]</fullName>
    </alternativeName>
</protein>
<evidence type="ECO:0000256" key="7">
    <source>
        <dbReference type="ARBA" id="ARBA00022763"/>
    </source>
</evidence>
<reference evidence="19 20" key="1">
    <citation type="journal article" date="2015" name="Nature">
        <title>rRNA introns, odd ribosomes, and small enigmatic genomes across a large radiation of phyla.</title>
        <authorList>
            <person name="Brown C.T."/>
            <person name="Hug L.A."/>
            <person name="Thomas B.C."/>
            <person name="Sharon I."/>
            <person name="Castelle C.J."/>
            <person name="Singh A."/>
            <person name="Wilkins M.J."/>
            <person name="Williams K.H."/>
            <person name="Banfield J.F."/>
        </authorList>
    </citation>
    <scope>NUCLEOTIDE SEQUENCE [LARGE SCALE GENOMIC DNA]</scope>
</reference>
<accession>A0A0G0TW93</accession>
<proteinExistence type="inferred from homology"/>
<keyword evidence="2 14" id="KW-0436">Ligase</keyword>
<dbReference type="GO" id="GO:0003910">
    <property type="term" value="F:DNA ligase (ATP) activity"/>
    <property type="evidence" value="ECO:0007669"/>
    <property type="project" value="UniProtKB-UniRule"/>
</dbReference>
<feature type="binding site" evidence="14">
    <location>
        <position position="396"/>
    </location>
    <ligand>
        <name>ATP</name>
        <dbReference type="ChEBI" id="CHEBI:30616"/>
    </ligand>
</feature>
<dbReference type="InterPro" id="IPR012340">
    <property type="entry name" value="NA-bd_OB-fold"/>
</dbReference>
<evidence type="ECO:0000256" key="17">
    <source>
        <dbReference type="SAM" id="MobiDB-lite"/>
    </source>
</evidence>
<dbReference type="InterPro" id="IPR012309">
    <property type="entry name" value="DNA_ligase_ATP-dep_C"/>
</dbReference>
<keyword evidence="12 14" id="KW-0131">Cell cycle</keyword>
<dbReference type="PROSITE" id="PS00697">
    <property type="entry name" value="DNA_LIGASE_A1"/>
    <property type="match status" value="1"/>
</dbReference>
<keyword evidence="7 14" id="KW-0227">DNA damage</keyword>
<keyword evidence="4 14" id="KW-0235">DNA replication</keyword>
<dbReference type="GO" id="GO:0071897">
    <property type="term" value="P:DNA biosynthetic process"/>
    <property type="evidence" value="ECO:0007669"/>
    <property type="project" value="InterPro"/>
</dbReference>
<keyword evidence="9 14" id="KW-0460">Magnesium</keyword>
<dbReference type="SUPFAM" id="SSF56091">
    <property type="entry name" value="DNA ligase/mRNA capping enzyme, catalytic domain"/>
    <property type="match status" value="1"/>
</dbReference>
<evidence type="ECO:0000313" key="20">
    <source>
        <dbReference type="Proteomes" id="UP000034881"/>
    </source>
</evidence>
<dbReference type="GO" id="GO:0005524">
    <property type="term" value="F:ATP binding"/>
    <property type="evidence" value="ECO:0007669"/>
    <property type="project" value="UniProtKB-UniRule"/>
</dbReference>
<feature type="binding site" evidence="14">
    <location>
        <position position="303"/>
    </location>
    <ligand>
        <name>ATP</name>
        <dbReference type="ChEBI" id="CHEBI:30616"/>
    </ligand>
</feature>
<feature type="binding site" evidence="14">
    <location>
        <position position="477"/>
    </location>
    <ligand>
        <name>ATP</name>
        <dbReference type="ChEBI" id="CHEBI:30616"/>
    </ligand>
</feature>
<dbReference type="SUPFAM" id="SSF117018">
    <property type="entry name" value="ATP-dependent DNA ligase DNA-binding domain"/>
    <property type="match status" value="1"/>
</dbReference>
<dbReference type="Pfam" id="PF04675">
    <property type="entry name" value="DNA_ligase_A_N"/>
    <property type="match status" value="1"/>
</dbReference>
<keyword evidence="8 14" id="KW-0067">ATP-binding</keyword>
<dbReference type="CDD" id="cd07901">
    <property type="entry name" value="Adenylation_DNA_ligase_Arch_LigB"/>
    <property type="match status" value="1"/>
</dbReference>
<feature type="binding site" evidence="14">
    <location>
        <position position="326"/>
    </location>
    <ligand>
        <name>ATP</name>
        <dbReference type="ChEBI" id="CHEBI:30616"/>
    </ligand>
</feature>
<evidence type="ECO:0000313" key="19">
    <source>
        <dbReference type="EMBL" id="KKR42227.1"/>
    </source>
</evidence>
<dbReference type="InterPro" id="IPR050191">
    <property type="entry name" value="ATP-dep_DNA_ligase"/>
</dbReference>
<dbReference type="SUPFAM" id="SSF50249">
    <property type="entry name" value="Nucleic acid-binding proteins"/>
    <property type="match status" value="1"/>
</dbReference>
<dbReference type="NCBIfam" id="TIGR00574">
    <property type="entry name" value="dnl1"/>
    <property type="match status" value="1"/>
</dbReference>
<feature type="compositionally biased region" description="Basic and acidic residues" evidence="17">
    <location>
        <begin position="125"/>
        <end position="141"/>
    </location>
</feature>
<comment type="function">
    <text evidence="14">DNA ligase that seals nicks in double-stranded DNA during DNA replication, DNA recombination and DNA repair.</text>
</comment>
<feature type="active site" description="N6-AMP-lysine intermediate" evidence="14">
    <location>
        <position position="298"/>
    </location>
</feature>
<evidence type="ECO:0000256" key="5">
    <source>
        <dbReference type="ARBA" id="ARBA00022723"/>
    </source>
</evidence>
<gene>
    <name evidence="14" type="primary">lig</name>
    <name evidence="19" type="ORF">UT77_C0003G0022</name>
</gene>
<sequence>MGGSSPPTATQLLADQNDREVFMLFSKLAEYFEKLEATSSRLLLIDILTELFREIKTEEIGKVSYLIQGRVAPFYEPLEMGMAEKTVAASIAKAYGIGREEVLKEYGKVGDLGLVVQQLSDIKCHPERSEGSQDSKSKSRDSSPPTATQLLADRNDKLNVSQVFHILTQIAKTTGEGTVEKKQQLLVGLLKQMDAVSAKHLVRIPLGVSRLGIGDPTILDAFAKLKLGDRSKRKLLEGGYNRVSDLGLIGETLWQGGLEAVEKLEIQVGRPIRSQLAERLPSGKTVIEKLGEVNAQRKLDGFRVQIHIDRRQSSAVSHQTVRLFSRNLEETTPMFPEIAEGAIKQIKAKSAILDCEAIGYNPASDEFLPFQETTQRRRKYGIAEMTKKIPLRAFCFDILYKDGISLIDLPLTERLKELKAVVADGDTLVVEEGEMVSEAQRLQDLLDEAISLGLEGLVVKRPDSKYEAGARNFNWVKLKRHSSGELKDTIDCVILGYIFGKGKRSGFGAGSLLVGVYDDKKDEFVTVSKIGTGLSDEEWRGIEVKSQKLKVKSKPARVNSLIIPSVWVEPRLVIEVLADEITRSPVHTAGKTETEPGYALRFPRLVQFREADKKAEDATTVKELIEMYKQQYKK</sequence>
<dbReference type="Pfam" id="PF01068">
    <property type="entry name" value="DNA_ligase_A_M"/>
    <property type="match status" value="1"/>
</dbReference>
<feature type="domain" description="ATP-dependent DNA ligase family profile" evidence="18">
    <location>
        <begin position="384"/>
        <end position="513"/>
    </location>
</feature>
<dbReference type="InterPro" id="IPR016059">
    <property type="entry name" value="DNA_ligase_ATP-dep_CS"/>
</dbReference>
<dbReference type="GO" id="GO:0046872">
    <property type="term" value="F:metal ion binding"/>
    <property type="evidence" value="ECO:0007669"/>
    <property type="project" value="UniProtKB-KW"/>
</dbReference>
<evidence type="ECO:0000256" key="14">
    <source>
        <dbReference type="HAMAP-Rule" id="MF_00407"/>
    </source>
</evidence>
<evidence type="ECO:0000256" key="9">
    <source>
        <dbReference type="ARBA" id="ARBA00022842"/>
    </source>
</evidence>
<comment type="similarity">
    <text evidence="1 14 16">Belongs to the ATP-dependent DNA ligase family.</text>
</comment>
<feature type="binding site" evidence="14">
    <location>
        <position position="471"/>
    </location>
    <ligand>
        <name>ATP</name>
        <dbReference type="ChEBI" id="CHEBI:30616"/>
    </ligand>
</feature>
<dbReference type="PROSITE" id="PS50160">
    <property type="entry name" value="DNA_LIGASE_A3"/>
    <property type="match status" value="1"/>
</dbReference>
<dbReference type="Gene3D" id="3.30.470.30">
    <property type="entry name" value="DNA ligase/mRNA capping enzyme"/>
    <property type="match status" value="1"/>
</dbReference>
<feature type="binding site" evidence="14">
    <location>
        <position position="356"/>
    </location>
    <ligand>
        <name>ATP</name>
        <dbReference type="ChEBI" id="CHEBI:30616"/>
    </ligand>
</feature>
<comment type="caution">
    <text evidence="19">The sequence shown here is derived from an EMBL/GenBank/DDBJ whole genome shotgun (WGS) entry which is preliminary data.</text>
</comment>
<dbReference type="GO" id="GO:0051301">
    <property type="term" value="P:cell division"/>
    <property type="evidence" value="ECO:0007669"/>
    <property type="project" value="UniProtKB-KW"/>
</dbReference>
<comment type="cofactor">
    <cofactor evidence="14">
        <name>Mg(2+)</name>
        <dbReference type="ChEBI" id="CHEBI:18420"/>
    </cofactor>
</comment>
<name>A0A0G0TW93_9BACT</name>
<evidence type="ECO:0000256" key="1">
    <source>
        <dbReference type="ARBA" id="ARBA00007572"/>
    </source>
</evidence>
<organism evidence="19 20">
    <name type="scientific">Candidatus Daviesbacteria bacterium GW2011_GWC2_40_12</name>
    <dbReference type="NCBI Taxonomy" id="1618431"/>
    <lineage>
        <taxon>Bacteria</taxon>
        <taxon>Candidatus Daviesiibacteriota</taxon>
    </lineage>
</organism>
<dbReference type="GO" id="GO:0006281">
    <property type="term" value="P:DNA repair"/>
    <property type="evidence" value="ECO:0007669"/>
    <property type="project" value="UniProtKB-UniRule"/>
</dbReference>
<dbReference type="Gene3D" id="2.40.50.140">
    <property type="entry name" value="Nucleic acid-binding proteins"/>
    <property type="match status" value="1"/>
</dbReference>
<dbReference type="AlphaFoldDB" id="A0A0G0TW93"/>
<keyword evidence="6 14" id="KW-0547">Nucleotide-binding</keyword>
<dbReference type="InterPro" id="IPR012310">
    <property type="entry name" value="DNA_ligase_ATP-dep_cent"/>
</dbReference>
<feature type="region of interest" description="Disordered" evidence="17">
    <location>
        <begin position="125"/>
        <end position="148"/>
    </location>
</feature>
<dbReference type="Gene3D" id="1.10.3260.10">
    <property type="entry name" value="DNA ligase, ATP-dependent, N-terminal domain"/>
    <property type="match status" value="1"/>
</dbReference>
<keyword evidence="10 14" id="KW-0233">DNA recombination</keyword>
<keyword evidence="3 14" id="KW-0132">Cell division</keyword>
<evidence type="ECO:0000256" key="15">
    <source>
        <dbReference type="RuleBase" id="RU000617"/>
    </source>
</evidence>
<dbReference type="GO" id="GO:0006310">
    <property type="term" value="P:DNA recombination"/>
    <property type="evidence" value="ECO:0007669"/>
    <property type="project" value="UniProtKB-UniRule"/>
</dbReference>
<evidence type="ECO:0000256" key="13">
    <source>
        <dbReference type="ARBA" id="ARBA00034003"/>
    </source>
</evidence>
<evidence type="ECO:0000256" key="6">
    <source>
        <dbReference type="ARBA" id="ARBA00022741"/>
    </source>
</evidence>
<dbReference type="Proteomes" id="UP000034881">
    <property type="component" value="Unassembled WGS sequence"/>
</dbReference>
<dbReference type="EC" id="6.5.1.1" evidence="14"/>
<dbReference type="InterPro" id="IPR000977">
    <property type="entry name" value="DNA_ligase_ATP-dep"/>
</dbReference>
<evidence type="ECO:0000256" key="16">
    <source>
        <dbReference type="RuleBase" id="RU004196"/>
    </source>
</evidence>
<dbReference type="PROSITE" id="PS00333">
    <property type="entry name" value="DNA_LIGASE_A2"/>
    <property type="match status" value="1"/>
</dbReference>
<dbReference type="PANTHER" id="PTHR45674">
    <property type="entry name" value="DNA LIGASE 1/3 FAMILY MEMBER"/>
    <property type="match status" value="1"/>
</dbReference>
<dbReference type="CDD" id="cd07969">
    <property type="entry name" value="OBF_DNA_ligase_I"/>
    <property type="match status" value="1"/>
</dbReference>
<keyword evidence="11 14" id="KW-0234">DNA repair</keyword>
<dbReference type="InterPro" id="IPR022865">
    <property type="entry name" value="DNA_ligae_ATP-dep_bac/arc"/>
</dbReference>
<evidence type="ECO:0000256" key="12">
    <source>
        <dbReference type="ARBA" id="ARBA00023306"/>
    </source>
</evidence>
<dbReference type="GO" id="GO:0003677">
    <property type="term" value="F:DNA binding"/>
    <property type="evidence" value="ECO:0007669"/>
    <property type="project" value="InterPro"/>
</dbReference>
<dbReference type="GO" id="GO:0006273">
    <property type="term" value="P:lagging strand elongation"/>
    <property type="evidence" value="ECO:0007669"/>
    <property type="project" value="TreeGrafter"/>
</dbReference>
<evidence type="ECO:0000259" key="18">
    <source>
        <dbReference type="PROSITE" id="PS50160"/>
    </source>
</evidence>
<evidence type="ECO:0000256" key="3">
    <source>
        <dbReference type="ARBA" id="ARBA00022618"/>
    </source>
</evidence>
<dbReference type="InterPro" id="IPR036599">
    <property type="entry name" value="DNA_ligase_N_sf"/>
</dbReference>
<dbReference type="PANTHER" id="PTHR45674:SF4">
    <property type="entry name" value="DNA LIGASE 1"/>
    <property type="match status" value="1"/>
</dbReference>
<evidence type="ECO:0000256" key="10">
    <source>
        <dbReference type="ARBA" id="ARBA00023172"/>
    </source>
</evidence>
<evidence type="ECO:0000256" key="8">
    <source>
        <dbReference type="ARBA" id="ARBA00022840"/>
    </source>
</evidence>
<evidence type="ECO:0000256" key="11">
    <source>
        <dbReference type="ARBA" id="ARBA00023204"/>
    </source>
</evidence>
<evidence type="ECO:0000256" key="4">
    <source>
        <dbReference type="ARBA" id="ARBA00022705"/>
    </source>
</evidence>
<evidence type="ECO:0000256" key="2">
    <source>
        <dbReference type="ARBA" id="ARBA00022598"/>
    </source>
</evidence>
<comment type="catalytic activity">
    <reaction evidence="13 14 15">
        <text>ATP + (deoxyribonucleotide)n-3'-hydroxyl + 5'-phospho-(deoxyribonucleotide)m = (deoxyribonucleotide)n+m + AMP + diphosphate.</text>
        <dbReference type="EC" id="6.5.1.1"/>
    </reaction>
</comment>
<dbReference type="InterPro" id="IPR012308">
    <property type="entry name" value="DNA_ligase_ATP-dep_N"/>
</dbReference>
<keyword evidence="5 14" id="KW-0479">Metal-binding</keyword>
<dbReference type="EMBL" id="LBYB01000003">
    <property type="protein sequence ID" value="KKR42227.1"/>
    <property type="molecule type" value="Genomic_DNA"/>
</dbReference>
<comment type="caution">
    <text evidence="14">Lacks conserved residue(s) required for the propagation of feature annotation.</text>
</comment>
<dbReference type="Pfam" id="PF04679">
    <property type="entry name" value="DNA_ligase_A_C"/>
    <property type="match status" value="1"/>
</dbReference>